<comment type="caution">
    <text evidence="1">The sequence shown here is derived from an EMBL/GenBank/DDBJ whole genome shotgun (WGS) entry which is preliminary data.</text>
</comment>
<keyword evidence="2" id="KW-1185">Reference proteome</keyword>
<dbReference type="RefSeq" id="WP_127742272.1">
    <property type="nucleotide sequence ID" value="NZ_CAJCKN010000031.1"/>
</dbReference>
<dbReference type="Proteomes" id="UP000288024">
    <property type="component" value="Unassembled WGS sequence"/>
</dbReference>
<dbReference type="GeneID" id="87619969"/>
<dbReference type="InterPro" id="IPR020239">
    <property type="entry name" value="DUF5511"/>
</dbReference>
<protein>
    <submittedName>
        <fullName evidence="1">Uncharacterized protein</fullName>
    </submittedName>
</protein>
<dbReference type="AlphaFoldDB" id="A0A437K3S0"/>
<name>A0A437K3S0_9BACI</name>
<proteinExistence type="predicted"/>
<dbReference type="Pfam" id="PF17630">
    <property type="entry name" value="DUF5511"/>
    <property type="match status" value="1"/>
</dbReference>
<evidence type="ECO:0000313" key="2">
    <source>
        <dbReference type="Proteomes" id="UP000288024"/>
    </source>
</evidence>
<reference evidence="1 2" key="1">
    <citation type="submission" date="2019-01" db="EMBL/GenBank/DDBJ databases">
        <title>Bacillus sp. M5HDSG1-1, whole genome shotgun sequence.</title>
        <authorList>
            <person name="Tuo L."/>
        </authorList>
    </citation>
    <scope>NUCLEOTIDE SEQUENCE [LARGE SCALE GENOMIC DNA]</scope>
    <source>
        <strain evidence="1 2">M5HDSG1-1</strain>
    </source>
</reference>
<sequence>MLEMENDYSVGELFMIEEIDAESNKLILANYVFNKRKEVSVSDERIAFYANQFDQAVENNLFLFVEYDERRGVIVG</sequence>
<gene>
    <name evidence="1" type="ORF">EM808_25760</name>
</gene>
<accession>A0A437K3S0</accession>
<organism evidence="1 2">
    <name type="scientific">Niallia taxi</name>
    <dbReference type="NCBI Taxonomy" id="2499688"/>
    <lineage>
        <taxon>Bacteria</taxon>
        <taxon>Bacillati</taxon>
        <taxon>Bacillota</taxon>
        <taxon>Bacilli</taxon>
        <taxon>Bacillales</taxon>
        <taxon>Bacillaceae</taxon>
        <taxon>Niallia</taxon>
    </lineage>
</organism>
<dbReference type="EMBL" id="RZTZ01000020">
    <property type="protein sequence ID" value="RVT57013.1"/>
    <property type="molecule type" value="Genomic_DNA"/>
</dbReference>
<evidence type="ECO:0000313" key="1">
    <source>
        <dbReference type="EMBL" id="RVT57013.1"/>
    </source>
</evidence>